<reference evidence="1 2" key="1">
    <citation type="submission" date="2020-04" db="EMBL/GenBank/DDBJ databases">
        <authorList>
            <person name="Wallbank WR R."/>
            <person name="Pardo Diaz C."/>
            <person name="Kozak K."/>
            <person name="Martin S."/>
            <person name="Jiggins C."/>
            <person name="Moest M."/>
            <person name="Warren A I."/>
            <person name="Byers J.R.P. K."/>
            <person name="Montejo-Kovacevich G."/>
            <person name="Yen C E."/>
        </authorList>
    </citation>
    <scope>NUCLEOTIDE SEQUENCE [LARGE SCALE GENOMIC DNA]</scope>
</reference>
<name>A0A8S0YXS6_ARCPL</name>
<dbReference type="OrthoDB" id="10249338at2759"/>
<organism evidence="1 2">
    <name type="scientific">Arctia plantaginis</name>
    <name type="common">Wood tiger moth</name>
    <name type="synonym">Phalaena plantaginis</name>
    <dbReference type="NCBI Taxonomy" id="874455"/>
    <lineage>
        <taxon>Eukaryota</taxon>
        <taxon>Metazoa</taxon>
        <taxon>Ecdysozoa</taxon>
        <taxon>Arthropoda</taxon>
        <taxon>Hexapoda</taxon>
        <taxon>Insecta</taxon>
        <taxon>Pterygota</taxon>
        <taxon>Neoptera</taxon>
        <taxon>Endopterygota</taxon>
        <taxon>Lepidoptera</taxon>
        <taxon>Glossata</taxon>
        <taxon>Ditrysia</taxon>
        <taxon>Noctuoidea</taxon>
        <taxon>Erebidae</taxon>
        <taxon>Arctiinae</taxon>
        <taxon>Arctia</taxon>
    </lineage>
</organism>
<keyword evidence="2" id="KW-1185">Reference proteome</keyword>
<comment type="caution">
    <text evidence="1">The sequence shown here is derived from an EMBL/GenBank/DDBJ whole genome shotgun (WGS) entry which is preliminary data.</text>
</comment>
<evidence type="ECO:0000313" key="2">
    <source>
        <dbReference type="Proteomes" id="UP000494106"/>
    </source>
</evidence>
<protein>
    <submittedName>
        <fullName evidence="1">Uncharacterized protein</fullName>
    </submittedName>
</protein>
<accession>A0A8S0YXS6</accession>
<proteinExistence type="predicted"/>
<sequence>MSDTIKHNVTVNHGHQQEFLRQFMHEILLEQKSYLLVHPEIKLLLKGYIANMTSFPRKPIDVLKHAAFYFTRPYATLQKEINKLLQKTMETQRVFSNKNNELFDYEDLLKLLNENIDEDKEKVFHTENSTSETTTSSFISILTSVSTLMTPDFVEDLEQTTSSKIQEELLEILDKAVLSKVTDEDIQYDIAYVEVMNAVEDAMEIPIIEIRKDVIELLRMAYYVFEFQVAEKEKMGAQNTANNRLRKKWKKIVRYHHNFKGHERPHVAGSKVSSNELLAMESHKYQVQCCFNRYPKNSFGVYLPRESAFSDESVTAAVAIEEMMEKDQNHMADIELTSQKSYETLKAEVLVVSFTELSKTASGLSKNKKLNFLVKNVSESVSISQLNLQSANVVLFKPTRNIFRKDQRQ</sequence>
<evidence type="ECO:0000313" key="1">
    <source>
        <dbReference type="EMBL" id="CAB3225209.1"/>
    </source>
</evidence>
<dbReference type="Proteomes" id="UP000494106">
    <property type="component" value="Unassembled WGS sequence"/>
</dbReference>
<gene>
    <name evidence="1" type="ORF">APLA_LOCUS2415</name>
</gene>
<dbReference type="AlphaFoldDB" id="A0A8S0YXS6"/>
<dbReference type="EMBL" id="CADEBC010000205">
    <property type="protein sequence ID" value="CAB3225209.1"/>
    <property type="molecule type" value="Genomic_DNA"/>
</dbReference>